<evidence type="ECO:0000256" key="1">
    <source>
        <dbReference type="SAM" id="MobiDB-lite"/>
    </source>
</evidence>
<dbReference type="EMBL" id="SPHZ02000004">
    <property type="protein sequence ID" value="KAF0922485.1"/>
    <property type="molecule type" value="Genomic_DNA"/>
</dbReference>
<reference evidence="2 3" key="1">
    <citation type="submission" date="2019-11" db="EMBL/GenBank/DDBJ databases">
        <title>Whole genome sequence of Oryza granulata.</title>
        <authorList>
            <person name="Li W."/>
        </authorList>
    </citation>
    <scope>NUCLEOTIDE SEQUENCE [LARGE SCALE GENOMIC DNA]</scope>
    <source>
        <strain evidence="3">cv. Menghai</strain>
        <tissue evidence="2">Leaf</tissue>
    </source>
</reference>
<evidence type="ECO:0000313" key="2">
    <source>
        <dbReference type="EMBL" id="KAF0922485.1"/>
    </source>
</evidence>
<keyword evidence="3" id="KW-1185">Reference proteome</keyword>
<accession>A0A6G1EBJ6</accession>
<feature type="compositionally biased region" description="Basic and acidic residues" evidence="1">
    <location>
        <begin position="22"/>
        <end position="32"/>
    </location>
</feature>
<organism evidence="2 3">
    <name type="scientific">Oryza meyeriana var. granulata</name>
    <dbReference type="NCBI Taxonomy" id="110450"/>
    <lineage>
        <taxon>Eukaryota</taxon>
        <taxon>Viridiplantae</taxon>
        <taxon>Streptophyta</taxon>
        <taxon>Embryophyta</taxon>
        <taxon>Tracheophyta</taxon>
        <taxon>Spermatophyta</taxon>
        <taxon>Magnoliopsida</taxon>
        <taxon>Liliopsida</taxon>
        <taxon>Poales</taxon>
        <taxon>Poaceae</taxon>
        <taxon>BOP clade</taxon>
        <taxon>Oryzoideae</taxon>
        <taxon>Oryzeae</taxon>
        <taxon>Oryzinae</taxon>
        <taxon>Oryza</taxon>
        <taxon>Oryza meyeriana</taxon>
    </lineage>
</organism>
<gene>
    <name evidence="2" type="ORF">E2562_037269</name>
</gene>
<proteinExistence type="predicted"/>
<name>A0A6G1EBJ6_9ORYZ</name>
<comment type="caution">
    <text evidence="2">The sequence shown here is derived from an EMBL/GenBank/DDBJ whole genome shotgun (WGS) entry which is preliminary data.</text>
</comment>
<dbReference type="Proteomes" id="UP000479710">
    <property type="component" value="Unassembled WGS sequence"/>
</dbReference>
<protein>
    <submittedName>
        <fullName evidence="2">Uncharacterized protein</fullName>
    </submittedName>
</protein>
<feature type="region of interest" description="Disordered" evidence="1">
    <location>
        <begin position="1"/>
        <end position="54"/>
    </location>
</feature>
<dbReference type="AlphaFoldDB" id="A0A6G1EBJ6"/>
<evidence type="ECO:0000313" key="3">
    <source>
        <dbReference type="Proteomes" id="UP000479710"/>
    </source>
</evidence>
<sequence>MVWDNEAEPMVVSAEQGSAEGSGEKEGIRDGRNTSAGILPTIDGAGRNGGQNPGVLGRVWMGELRGVNLPN</sequence>